<dbReference type="InParanoid" id="G3I5J2"/>
<sequence>MVCVQSTNGAELVIQIKLPFYDQLIFDTAPRIHSREQIISAASSVGKTRYPHENNEIGSLCYTFMKIKISSKA</sequence>
<organism evidence="1 2">
    <name type="scientific">Cricetulus griseus</name>
    <name type="common">Chinese hamster</name>
    <name type="synonym">Cricetulus barabensis griseus</name>
    <dbReference type="NCBI Taxonomy" id="10029"/>
    <lineage>
        <taxon>Eukaryota</taxon>
        <taxon>Metazoa</taxon>
        <taxon>Chordata</taxon>
        <taxon>Craniata</taxon>
        <taxon>Vertebrata</taxon>
        <taxon>Euteleostomi</taxon>
        <taxon>Mammalia</taxon>
        <taxon>Eutheria</taxon>
        <taxon>Euarchontoglires</taxon>
        <taxon>Glires</taxon>
        <taxon>Rodentia</taxon>
        <taxon>Myomorpha</taxon>
        <taxon>Muroidea</taxon>
        <taxon>Cricetidae</taxon>
        <taxon>Cricetinae</taxon>
        <taxon>Cricetulus</taxon>
    </lineage>
</organism>
<reference evidence="2" key="1">
    <citation type="journal article" date="2011" name="Nat. Biotechnol.">
        <title>The genomic sequence of the Chinese hamster ovary (CHO)-K1 cell line.</title>
        <authorList>
            <person name="Xu X."/>
            <person name="Nagarajan H."/>
            <person name="Lewis N.E."/>
            <person name="Pan S."/>
            <person name="Cai Z."/>
            <person name="Liu X."/>
            <person name="Chen W."/>
            <person name="Xie M."/>
            <person name="Wang W."/>
            <person name="Hammond S."/>
            <person name="Andersen M.R."/>
            <person name="Neff N."/>
            <person name="Passarelli B."/>
            <person name="Koh W."/>
            <person name="Fan H.C."/>
            <person name="Wang J."/>
            <person name="Gui Y."/>
            <person name="Lee K.H."/>
            <person name="Betenbaugh M.J."/>
            <person name="Quake S.R."/>
            <person name="Famili I."/>
            <person name="Palsson B.O."/>
            <person name="Wang J."/>
        </authorList>
    </citation>
    <scope>NUCLEOTIDE SEQUENCE [LARGE SCALE GENOMIC DNA]</scope>
    <source>
        <strain evidence="2">CHO K1 cell line</strain>
    </source>
</reference>
<dbReference type="EMBL" id="JH001302">
    <property type="protein sequence ID" value="EGV93524.1"/>
    <property type="molecule type" value="Genomic_DNA"/>
</dbReference>
<proteinExistence type="predicted"/>
<accession>G3I5J2</accession>
<evidence type="ECO:0000313" key="1">
    <source>
        <dbReference type="EMBL" id="EGV93524.1"/>
    </source>
</evidence>
<dbReference type="AlphaFoldDB" id="G3I5J2"/>
<gene>
    <name evidence="1" type="ORF">I79_018741</name>
</gene>
<evidence type="ECO:0000313" key="2">
    <source>
        <dbReference type="Proteomes" id="UP000001075"/>
    </source>
</evidence>
<protein>
    <submittedName>
        <fullName evidence="1">Uncharacterized protein</fullName>
    </submittedName>
</protein>
<dbReference type="Proteomes" id="UP000001075">
    <property type="component" value="Unassembled WGS sequence"/>
</dbReference>
<name>G3I5J2_CRIGR</name>